<feature type="transmembrane region" description="Helical" evidence="1">
    <location>
        <begin position="228"/>
        <end position="250"/>
    </location>
</feature>
<dbReference type="Proteomes" id="UP001144256">
    <property type="component" value="Unassembled WGS sequence"/>
</dbReference>
<feature type="transmembrane region" description="Helical" evidence="1">
    <location>
        <begin position="197"/>
        <end position="216"/>
    </location>
</feature>
<keyword evidence="3" id="KW-1185">Reference proteome</keyword>
<evidence type="ECO:0000313" key="2">
    <source>
        <dbReference type="EMBL" id="GKX30995.1"/>
    </source>
</evidence>
<feature type="transmembrane region" description="Helical" evidence="1">
    <location>
        <begin position="142"/>
        <end position="168"/>
    </location>
</feature>
<dbReference type="Pfam" id="PF06182">
    <property type="entry name" value="ABC2_membrane_6"/>
    <property type="match status" value="1"/>
</dbReference>
<keyword evidence="1" id="KW-0812">Transmembrane</keyword>
<organism evidence="2 3">
    <name type="scientific">Vallitalea longa</name>
    <dbReference type="NCBI Taxonomy" id="2936439"/>
    <lineage>
        <taxon>Bacteria</taxon>
        <taxon>Bacillati</taxon>
        <taxon>Bacillota</taxon>
        <taxon>Clostridia</taxon>
        <taxon>Lachnospirales</taxon>
        <taxon>Vallitaleaceae</taxon>
        <taxon>Vallitalea</taxon>
    </lineage>
</organism>
<proteinExistence type="predicted"/>
<evidence type="ECO:0000313" key="3">
    <source>
        <dbReference type="Proteomes" id="UP001144256"/>
    </source>
</evidence>
<dbReference type="InterPro" id="IPR010390">
    <property type="entry name" value="ABC-2_transporter-like"/>
</dbReference>
<gene>
    <name evidence="2" type="ORF">SH1V18_34750</name>
</gene>
<sequence>MKLFLKYLKILLKSQLQYRTSFILLCLGQFFVPFSLFAGIYFMFQRFDNISGWSFYEVMLCFSIIHIVFSISECFVRGFDNFSALIRTGNFDRILVRPRGTIIQVLGSKFEFTRIGRLLQGIIVMIWALFNVSIRWCPLKLIVFLLMIISGIFIFSGIFILTATLCFWTIQGLEIANVLTDGGREMGQYPLGIYKKWVKNFFTYIIPFGCVNYYPLMYLLDKNTSNNLLYMISPIVGILFIVPCLIVWNIGVKHYKSTGS</sequence>
<accession>A0A9W5YEE0</accession>
<feature type="transmembrane region" description="Helical" evidence="1">
    <location>
        <begin position="21"/>
        <end position="44"/>
    </location>
</feature>
<feature type="transmembrane region" description="Helical" evidence="1">
    <location>
        <begin position="50"/>
        <end position="69"/>
    </location>
</feature>
<feature type="transmembrane region" description="Helical" evidence="1">
    <location>
        <begin position="118"/>
        <end position="136"/>
    </location>
</feature>
<protein>
    <submittedName>
        <fullName evidence="2">Membrane protein</fullName>
    </submittedName>
</protein>
<keyword evidence="1" id="KW-0472">Membrane</keyword>
<dbReference type="RefSeq" id="WP_281817613.1">
    <property type="nucleotide sequence ID" value="NZ_BRLB01000013.1"/>
</dbReference>
<dbReference type="AlphaFoldDB" id="A0A9W5YEE0"/>
<reference evidence="2" key="1">
    <citation type="submission" date="2022-06" db="EMBL/GenBank/DDBJ databases">
        <title>Vallitalea longa sp. nov., an anaerobic bacterium isolated from marine sediment.</title>
        <authorList>
            <person name="Hirano S."/>
            <person name="Terahara T."/>
            <person name="Mori K."/>
            <person name="Hamada M."/>
            <person name="Matsumoto R."/>
            <person name="Kobayashi T."/>
        </authorList>
    </citation>
    <scope>NUCLEOTIDE SEQUENCE</scope>
    <source>
        <strain evidence="2">SH18-1</strain>
    </source>
</reference>
<dbReference type="EMBL" id="BRLB01000013">
    <property type="protein sequence ID" value="GKX30995.1"/>
    <property type="molecule type" value="Genomic_DNA"/>
</dbReference>
<keyword evidence="1" id="KW-1133">Transmembrane helix</keyword>
<evidence type="ECO:0000256" key="1">
    <source>
        <dbReference type="SAM" id="Phobius"/>
    </source>
</evidence>
<dbReference type="PANTHER" id="PTHR36833">
    <property type="entry name" value="SLR0610 PROTEIN-RELATED"/>
    <property type="match status" value="1"/>
</dbReference>
<comment type="caution">
    <text evidence="2">The sequence shown here is derived from an EMBL/GenBank/DDBJ whole genome shotgun (WGS) entry which is preliminary data.</text>
</comment>
<dbReference type="PANTHER" id="PTHR36833:SF1">
    <property type="entry name" value="INTEGRAL MEMBRANE TRANSPORT PROTEIN"/>
    <property type="match status" value="1"/>
</dbReference>
<name>A0A9W5YEE0_9FIRM</name>